<dbReference type="AlphaFoldDB" id="A0A4Y9ZU88"/>
<name>A0A4Y9ZU88_9AGAM</name>
<gene>
    <name evidence="1" type="ORF">EWM64_g6610</name>
</gene>
<dbReference type="Proteomes" id="UP000298061">
    <property type="component" value="Unassembled WGS sequence"/>
</dbReference>
<evidence type="ECO:0000313" key="2">
    <source>
        <dbReference type="Proteomes" id="UP000298061"/>
    </source>
</evidence>
<reference evidence="1 2" key="1">
    <citation type="submission" date="2019-02" db="EMBL/GenBank/DDBJ databases">
        <title>Genome sequencing of the rare red list fungi Hericium alpestre (H. flagellum).</title>
        <authorList>
            <person name="Buettner E."/>
            <person name="Kellner H."/>
        </authorList>
    </citation>
    <scope>NUCLEOTIDE SEQUENCE [LARGE SCALE GENOMIC DNA]</scope>
    <source>
        <strain evidence="1 2">DSM 108284</strain>
    </source>
</reference>
<sequence>MVLACVHDTIIQLVASVRLAAWPHLTSSCFMDVSGSKSFYVYDAAFLESRNQSFLRAFYCSNKCRVHLCFPQDTRGFLYFHQDAQNPLQSQIRFRIAQDRDPTRSFTSGHDLTYGSGYTWNILLVNATSKNPALRTMLLRDGLVDDALLAQLQARSESNKHSLRLKRVVSALSHPFTLEFKKRTLHLAVHVAGQDRMYSTRGPLFNYIRMLQGSVVYEEGSASCRLERSTLPQHAGRRIVVMRLLKILHPPKRRPELPPTGGVSIPAEGELFKSWCRDVDKPGRRGQTLRLLYDAPGNVEQPSDRSP</sequence>
<protein>
    <submittedName>
        <fullName evidence="1">Uncharacterized protein</fullName>
    </submittedName>
</protein>
<evidence type="ECO:0000313" key="1">
    <source>
        <dbReference type="EMBL" id="TFY77401.1"/>
    </source>
</evidence>
<organism evidence="1 2">
    <name type="scientific">Hericium alpestre</name>
    <dbReference type="NCBI Taxonomy" id="135208"/>
    <lineage>
        <taxon>Eukaryota</taxon>
        <taxon>Fungi</taxon>
        <taxon>Dikarya</taxon>
        <taxon>Basidiomycota</taxon>
        <taxon>Agaricomycotina</taxon>
        <taxon>Agaricomycetes</taxon>
        <taxon>Russulales</taxon>
        <taxon>Hericiaceae</taxon>
        <taxon>Hericium</taxon>
    </lineage>
</organism>
<proteinExistence type="predicted"/>
<accession>A0A4Y9ZU88</accession>
<dbReference type="EMBL" id="SFCI01000925">
    <property type="protein sequence ID" value="TFY77401.1"/>
    <property type="molecule type" value="Genomic_DNA"/>
</dbReference>
<comment type="caution">
    <text evidence="1">The sequence shown here is derived from an EMBL/GenBank/DDBJ whole genome shotgun (WGS) entry which is preliminary data.</text>
</comment>
<keyword evidence="2" id="KW-1185">Reference proteome</keyword>
<dbReference type="OrthoDB" id="2750929at2759"/>